<dbReference type="Proteomes" id="UP000286415">
    <property type="component" value="Unassembled WGS sequence"/>
</dbReference>
<dbReference type="SMART" id="SM00212">
    <property type="entry name" value="UBCc"/>
    <property type="match status" value="1"/>
</dbReference>
<dbReference type="InterPro" id="IPR050113">
    <property type="entry name" value="Ub_conjugating_enzyme"/>
</dbReference>
<comment type="caution">
    <text evidence="2">The sequence shown here is derived from an EMBL/GenBank/DDBJ whole genome shotgun (WGS) entry which is preliminary data.</text>
</comment>
<dbReference type="EMBL" id="NIRI02000042">
    <property type="protein sequence ID" value="KAG5448616.1"/>
    <property type="molecule type" value="Genomic_DNA"/>
</dbReference>
<keyword evidence="3" id="KW-1185">Reference proteome</keyword>
<feature type="domain" description="UBC core" evidence="1">
    <location>
        <begin position="4"/>
        <end position="180"/>
    </location>
</feature>
<organism evidence="2 3">
    <name type="scientific">Clonorchis sinensis</name>
    <name type="common">Chinese liver fluke</name>
    <dbReference type="NCBI Taxonomy" id="79923"/>
    <lineage>
        <taxon>Eukaryota</taxon>
        <taxon>Metazoa</taxon>
        <taxon>Spiralia</taxon>
        <taxon>Lophotrochozoa</taxon>
        <taxon>Platyhelminthes</taxon>
        <taxon>Trematoda</taxon>
        <taxon>Digenea</taxon>
        <taxon>Opisthorchiida</taxon>
        <taxon>Opisthorchiata</taxon>
        <taxon>Opisthorchiidae</taxon>
        <taxon>Clonorchis</taxon>
    </lineage>
</organism>
<dbReference type="InterPro" id="IPR000608">
    <property type="entry name" value="UBC"/>
</dbReference>
<name>A0A8T1MIE3_CLOSI</name>
<sequence length="256" mass="29106">MMLTQGYLLVAEYNLLRLHHPAGIFVMPDTQDPLLWSGVVSVRSGYYTGGIFDLRLQIPSDFPSHELPRVYLPKGFFHPYVQAQTGELSITSAFSRWQPDRHHLWHVLHHVRSLLTSPTSCIREHSAEQIHMLTRSSIYPIDPADSSCMTYPNPEAADLIVNHKTLFEARARTCVMTLSLWSPSYKNGVDPLLDVHPISIDGWQDNTFIKRARERMKLEANPPPPDTSLSRGFSWVDTSTMTIFSNEPNNSKHGNL</sequence>
<dbReference type="Gene3D" id="3.10.110.10">
    <property type="entry name" value="Ubiquitin Conjugating Enzyme"/>
    <property type="match status" value="1"/>
</dbReference>
<dbReference type="SUPFAM" id="SSF54495">
    <property type="entry name" value="UBC-like"/>
    <property type="match status" value="1"/>
</dbReference>
<gene>
    <name evidence="2" type="ORF">CSKR_104039</name>
</gene>
<dbReference type="Pfam" id="PF00179">
    <property type="entry name" value="UQ_con"/>
    <property type="match status" value="1"/>
</dbReference>
<evidence type="ECO:0000259" key="1">
    <source>
        <dbReference type="PROSITE" id="PS50127"/>
    </source>
</evidence>
<evidence type="ECO:0000313" key="3">
    <source>
        <dbReference type="Proteomes" id="UP000286415"/>
    </source>
</evidence>
<evidence type="ECO:0000313" key="2">
    <source>
        <dbReference type="EMBL" id="KAG5448616.1"/>
    </source>
</evidence>
<protein>
    <submittedName>
        <fullName evidence="2">Protein AKTIP</fullName>
    </submittedName>
</protein>
<dbReference type="PROSITE" id="PS50127">
    <property type="entry name" value="UBC_2"/>
    <property type="match status" value="1"/>
</dbReference>
<dbReference type="CDD" id="cd23814">
    <property type="entry name" value="UEV_AKTIP"/>
    <property type="match status" value="1"/>
</dbReference>
<reference evidence="2 3" key="2">
    <citation type="journal article" date="2021" name="Genomics">
        <title>High-quality reference genome for Clonorchis sinensis.</title>
        <authorList>
            <person name="Young N.D."/>
            <person name="Stroehlein A.J."/>
            <person name="Kinkar L."/>
            <person name="Wang T."/>
            <person name="Sohn W.M."/>
            <person name="Chang B.C.H."/>
            <person name="Kaur P."/>
            <person name="Weisz D."/>
            <person name="Dudchenko O."/>
            <person name="Aiden E.L."/>
            <person name="Korhonen P.K."/>
            <person name="Gasser R.B."/>
        </authorList>
    </citation>
    <scope>NUCLEOTIDE SEQUENCE [LARGE SCALE GENOMIC DNA]</scope>
    <source>
        <strain evidence="2">Cs-k2</strain>
    </source>
</reference>
<dbReference type="AlphaFoldDB" id="A0A8T1MIE3"/>
<reference evidence="2 3" key="1">
    <citation type="journal article" date="2018" name="Biotechnol. Adv.">
        <title>Improved genomic resources and new bioinformatic workflow for the carcinogenic parasite Clonorchis sinensis: Biotechnological implications.</title>
        <authorList>
            <person name="Wang D."/>
            <person name="Korhonen P.K."/>
            <person name="Gasser R.B."/>
            <person name="Young N.D."/>
        </authorList>
    </citation>
    <scope>NUCLEOTIDE SEQUENCE [LARGE SCALE GENOMIC DNA]</scope>
    <source>
        <strain evidence="2">Cs-k2</strain>
    </source>
</reference>
<accession>A0A8T1MIE3</accession>
<dbReference type="OrthoDB" id="5596422at2759"/>
<dbReference type="InterPro" id="IPR016135">
    <property type="entry name" value="UBQ-conjugating_enzyme/RWD"/>
</dbReference>
<proteinExistence type="predicted"/>
<dbReference type="PANTHER" id="PTHR24067">
    <property type="entry name" value="UBIQUITIN-CONJUGATING ENZYME E2"/>
    <property type="match status" value="1"/>
</dbReference>